<keyword evidence="3" id="KW-1185">Reference proteome</keyword>
<organism evidence="2 3">
    <name type="scientific">Photobacterium lipolyticum</name>
    <dbReference type="NCBI Taxonomy" id="266810"/>
    <lineage>
        <taxon>Bacteria</taxon>
        <taxon>Pseudomonadati</taxon>
        <taxon>Pseudomonadota</taxon>
        <taxon>Gammaproteobacteria</taxon>
        <taxon>Vibrionales</taxon>
        <taxon>Vibrionaceae</taxon>
        <taxon>Photobacterium</taxon>
    </lineage>
</organism>
<gene>
    <name evidence="2" type="ORF">C9I89_17455</name>
</gene>
<evidence type="ECO:0000256" key="1">
    <source>
        <dbReference type="SAM" id="SignalP"/>
    </source>
</evidence>
<keyword evidence="1" id="KW-0732">Signal</keyword>
<dbReference type="InterPro" id="IPR010858">
    <property type="entry name" value="DUF1481"/>
</dbReference>
<accession>A0A2T3MU99</accession>
<dbReference type="EMBL" id="PYMC01000015">
    <property type="protein sequence ID" value="PSW03493.1"/>
    <property type="molecule type" value="Genomic_DNA"/>
</dbReference>
<protein>
    <submittedName>
        <fullName evidence="2">DUF1481 domain-containing protein</fullName>
    </submittedName>
</protein>
<proteinExistence type="predicted"/>
<evidence type="ECO:0000313" key="2">
    <source>
        <dbReference type="EMBL" id="PSW03493.1"/>
    </source>
</evidence>
<dbReference type="OrthoDB" id="5915262at2"/>
<name>A0A2T3MU99_9GAMM</name>
<feature type="signal peptide" evidence="1">
    <location>
        <begin position="1"/>
        <end position="20"/>
    </location>
</feature>
<dbReference type="PIRSF" id="PIRSF028160">
    <property type="entry name" value="UCP028160"/>
    <property type="match status" value="1"/>
</dbReference>
<dbReference type="AlphaFoldDB" id="A0A2T3MU99"/>
<sequence>MKRLIALLSLSLLAGCSASSVPDNPIAPIQTMTGGQTAGEATSLYWYSYRQNRSIQLSEVVMAGDYGDYQSDYRWQEGKLREIERQGTLLQEDGLKSFSLRVRYDTKGSAVFQRNTVAGAVLPLSDSQLYQLTKQAQLAVDTVKKQHQQGQSLIQGHWTDNRFLRCGDEKELNVTFQPKPADSVTRQLRRQAQSGYMAVTGKMRKKELVAQQLLILKDETQPCILPPVLLDK</sequence>
<dbReference type="RefSeq" id="WP_107284604.1">
    <property type="nucleotide sequence ID" value="NZ_PYMC01000015.1"/>
</dbReference>
<dbReference type="InterPro" id="IPR016872">
    <property type="entry name" value="UCP028160"/>
</dbReference>
<evidence type="ECO:0000313" key="3">
    <source>
        <dbReference type="Proteomes" id="UP000240904"/>
    </source>
</evidence>
<dbReference type="Pfam" id="PF07356">
    <property type="entry name" value="DUF1481"/>
    <property type="match status" value="1"/>
</dbReference>
<dbReference type="Proteomes" id="UP000240904">
    <property type="component" value="Unassembled WGS sequence"/>
</dbReference>
<dbReference type="PROSITE" id="PS51257">
    <property type="entry name" value="PROKAR_LIPOPROTEIN"/>
    <property type="match status" value="1"/>
</dbReference>
<comment type="caution">
    <text evidence="2">The sequence shown here is derived from an EMBL/GenBank/DDBJ whole genome shotgun (WGS) entry which is preliminary data.</text>
</comment>
<feature type="chain" id="PRO_5015760809" evidence="1">
    <location>
        <begin position="21"/>
        <end position="232"/>
    </location>
</feature>
<reference evidence="2 3" key="1">
    <citation type="submission" date="2018-03" db="EMBL/GenBank/DDBJ databases">
        <title>Whole genome sequencing of Histamine producing bacteria.</title>
        <authorList>
            <person name="Butler K."/>
        </authorList>
    </citation>
    <scope>NUCLEOTIDE SEQUENCE [LARGE SCALE GENOMIC DNA]</scope>
    <source>
        <strain evidence="2 3">DSM 16190</strain>
    </source>
</reference>